<keyword evidence="1" id="KW-0511">Multifunctional enzyme</keyword>
<reference evidence="5" key="1">
    <citation type="submission" date="2025-08" db="UniProtKB">
        <authorList>
            <consortium name="RefSeq"/>
        </authorList>
    </citation>
    <scope>IDENTIFICATION</scope>
    <source>
        <tissue evidence="5">Liver</tissue>
    </source>
</reference>
<protein>
    <submittedName>
        <fullName evidence="5">Uncharacterized protein LOC107326551</fullName>
    </submittedName>
</protein>
<dbReference type="InterPro" id="IPR050951">
    <property type="entry name" value="Retrovirus_Pol_polyprotein"/>
</dbReference>
<dbReference type="FunFam" id="3.30.70.270:FF:000020">
    <property type="entry name" value="Transposon Tf2-6 polyprotein-like Protein"/>
    <property type="match status" value="1"/>
</dbReference>
<dbReference type="OMA" id="FWINNIT"/>
<name>A0A9F3QUT1_PYTBI</name>
<feature type="region of interest" description="Disordered" evidence="2">
    <location>
        <begin position="179"/>
        <end position="211"/>
    </location>
</feature>
<dbReference type="InterPro" id="IPR041577">
    <property type="entry name" value="RT_RNaseH_2"/>
</dbReference>
<dbReference type="OrthoDB" id="8000983at2759"/>
<dbReference type="RefSeq" id="XP_015746237.1">
    <property type="nucleotide sequence ID" value="XM_015890751.1"/>
</dbReference>
<dbReference type="KEGG" id="pbi:107326551"/>
<dbReference type="PANTHER" id="PTHR37984">
    <property type="entry name" value="PROTEIN CBG26694"/>
    <property type="match status" value="1"/>
</dbReference>
<dbReference type="SUPFAM" id="SSF56672">
    <property type="entry name" value="DNA/RNA polymerases"/>
    <property type="match status" value="1"/>
</dbReference>
<organism evidence="4 5">
    <name type="scientific">Python bivittatus</name>
    <name type="common">Burmese python</name>
    <name type="synonym">Python molurus bivittatus</name>
    <dbReference type="NCBI Taxonomy" id="176946"/>
    <lineage>
        <taxon>Eukaryota</taxon>
        <taxon>Metazoa</taxon>
        <taxon>Chordata</taxon>
        <taxon>Craniata</taxon>
        <taxon>Vertebrata</taxon>
        <taxon>Euteleostomi</taxon>
        <taxon>Lepidosauria</taxon>
        <taxon>Squamata</taxon>
        <taxon>Bifurcata</taxon>
        <taxon>Unidentata</taxon>
        <taxon>Episquamata</taxon>
        <taxon>Toxicofera</taxon>
        <taxon>Serpentes</taxon>
        <taxon>Henophidia</taxon>
        <taxon>Pythonidae</taxon>
        <taxon>Python</taxon>
    </lineage>
</organism>
<dbReference type="PANTHER" id="PTHR37984:SF5">
    <property type="entry name" value="PROTEIN NYNRIN-LIKE"/>
    <property type="match status" value="1"/>
</dbReference>
<dbReference type="AlphaFoldDB" id="A0A9F3QUT1"/>
<dbReference type="GO" id="GO:0003824">
    <property type="term" value="F:catalytic activity"/>
    <property type="evidence" value="ECO:0007669"/>
    <property type="project" value="UniProtKB-KW"/>
</dbReference>
<dbReference type="Gene3D" id="3.30.70.270">
    <property type="match status" value="2"/>
</dbReference>
<evidence type="ECO:0000313" key="5">
    <source>
        <dbReference type="RefSeq" id="XP_015746237.1"/>
    </source>
</evidence>
<evidence type="ECO:0000256" key="1">
    <source>
        <dbReference type="ARBA" id="ARBA00023268"/>
    </source>
</evidence>
<evidence type="ECO:0000256" key="2">
    <source>
        <dbReference type="SAM" id="MobiDB-lite"/>
    </source>
</evidence>
<dbReference type="InterPro" id="IPR043502">
    <property type="entry name" value="DNA/RNA_pol_sf"/>
</dbReference>
<dbReference type="InterPro" id="IPR043128">
    <property type="entry name" value="Rev_trsase/Diguanyl_cyclase"/>
</dbReference>
<evidence type="ECO:0000259" key="3">
    <source>
        <dbReference type="Pfam" id="PF17919"/>
    </source>
</evidence>
<feature type="domain" description="Reverse transcriptase/retrotransposon-derived protein RNase H-like" evidence="3">
    <location>
        <begin position="115"/>
        <end position="169"/>
    </location>
</feature>
<dbReference type="Proteomes" id="UP000695026">
    <property type="component" value="Unplaced"/>
</dbReference>
<dbReference type="GeneID" id="107326551"/>
<gene>
    <name evidence="5" type="primary">LOC107326551</name>
</gene>
<accession>A0A9F3QUT1</accession>
<proteinExistence type="predicted"/>
<dbReference type="Pfam" id="PF17919">
    <property type="entry name" value="RT_RNaseH_2"/>
    <property type="match status" value="1"/>
</dbReference>
<evidence type="ECO:0000313" key="4">
    <source>
        <dbReference type="Proteomes" id="UP000695026"/>
    </source>
</evidence>
<sequence length="211" mass="24137">MEEHVKLVRKVLQKLLEAHLFAKLSKCNFHKEHIDYLGYWILHQGIEMDPAKVRDVIGWEAPKMQWQLQSFLGLANFYHQFILNFAQVALLLTDLLKTKGKDKAKASKPRAPLAWSRECQEAFEELKHLFMAERILKHPDPDKPFVIQADTSTVSVGASCCKKWNQGSYTCVPTFCGSSQRRRGTATGQDFVPIPKLPQESTQTDNYTSSE</sequence>
<keyword evidence="4" id="KW-1185">Reference proteome</keyword>
<feature type="compositionally biased region" description="Polar residues" evidence="2">
    <location>
        <begin position="199"/>
        <end position="211"/>
    </location>
</feature>